<dbReference type="Gene3D" id="1.10.3730.20">
    <property type="match status" value="1"/>
</dbReference>
<sequence>MQMVVGAFFLTGAFMLAGTSVIAARFVAGDVGTFTIAAVSLFFAVIALLPLCRPRLREALRQRSLREWMPLILQAFFGIFLFRMFLLLGLIHTSAGEAGILTGVTPAATALMAILWLKEPLYKTRMLGLISTITGIMMIQGALLMGNGFSMEHFFGNLLVICAALCESLFNILSRISSIKAAKSQAQAFDPIVQTTLVAGIALLFCLGPALAEHPVSSLMSLDTVKWLALVWYGVFVTALAFIFWYAGIKRCEASTAAAFTGLMPFTSLILAVIVLGEQPGWQQWVGGFMVILGMLLTGLRRPKVRKLHLTTGCVLLFFI</sequence>
<comment type="similarity">
    <text evidence="2">Belongs to the EamA transporter family.</text>
</comment>
<accession>A0A1I2YRF6</accession>
<organism evidence="8 9">
    <name type="scientific">Desulfotruncus arcticus DSM 17038</name>
    <dbReference type="NCBI Taxonomy" id="1121424"/>
    <lineage>
        <taxon>Bacteria</taxon>
        <taxon>Bacillati</taxon>
        <taxon>Bacillota</taxon>
        <taxon>Clostridia</taxon>
        <taxon>Eubacteriales</taxon>
        <taxon>Desulfallaceae</taxon>
        <taxon>Desulfotruncus</taxon>
    </lineage>
</organism>
<evidence type="ECO:0000256" key="1">
    <source>
        <dbReference type="ARBA" id="ARBA00004141"/>
    </source>
</evidence>
<evidence type="ECO:0000256" key="5">
    <source>
        <dbReference type="ARBA" id="ARBA00023136"/>
    </source>
</evidence>
<feature type="transmembrane region" description="Helical" evidence="6">
    <location>
        <begin position="71"/>
        <end position="92"/>
    </location>
</feature>
<feature type="transmembrane region" description="Helical" evidence="6">
    <location>
        <begin position="33"/>
        <end position="51"/>
    </location>
</feature>
<evidence type="ECO:0000313" key="8">
    <source>
        <dbReference type="EMBL" id="SFH27686.1"/>
    </source>
</evidence>
<comment type="subcellular location">
    <subcellularLocation>
        <location evidence="1">Membrane</location>
        <topology evidence="1">Multi-pass membrane protein</topology>
    </subcellularLocation>
</comment>
<name>A0A1I2YRF6_9FIRM</name>
<keyword evidence="5 6" id="KW-0472">Membrane</keyword>
<dbReference type="InterPro" id="IPR037185">
    <property type="entry name" value="EmrE-like"/>
</dbReference>
<feature type="transmembrane region" description="Helical" evidence="6">
    <location>
        <begin position="224"/>
        <end position="245"/>
    </location>
</feature>
<feature type="transmembrane region" description="Helical" evidence="6">
    <location>
        <begin position="154"/>
        <end position="172"/>
    </location>
</feature>
<evidence type="ECO:0000256" key="3">
    <source>
        <dbReference type="ARBA" id="ARBA00022692"/>
    </source>
</evidence>
<feature type="transmembrane region" description="Helical" evidence="6">
    <location>
        <begin position="257"/>
        <end position="276"/>
    </location>
</feature>
<dbReference type="EMBL" id="FOOX01000022">
    <property type="protein sequence ID" value="SFH27686.1"/>
    <property type="molecule type" value="Genomic_DNA"/>
</dbReference>
<dbReference type="Proteomes" id="UP000199337">
    <property type="component" value="Unassembled WGS sequence"/>
</dbReference>
<dbReference type="PANTHER" id="PTHR32322">
    <property type="entry name" value="INNER MEMBRANE TRANSPORTER"/>
    <property type="match status" value="1"/>
</dbReference>
<gene>
    <name evidence="8" type="ORF">SAMN05660649_04553</name>
</gene>
<dbReference type="AlphaFoldDB" id="A0A1I2YRF6"/>
<dbReference type="GO" id="GO:0016020">
    <property type="term" value="C:membrane"/>
    <property type="evidence" value="ECO:0007669"/>
    <property type="project" value="UniProtKB-SubCell"/>
</dbReference>
<evidence type="ECO:0000259" key="7">
    <source>
        <dbReference type="Pfam" id="PF00892"/>
    </source>
</evidence>
<feature type="transmembrane region" description="Helical" evidence="6">
    <location>
        <begin position="129"/>
        <end position="148"/>
    </location>
</feature>
<keyword evidence="3 6" id="KW-0812">Transmembrane</keyword>
<keyword evidence="4 6" id="KW-1133">Transmembrane helix</keyword>
<dbReference type="STRING" id="341036.SAMN05660649_04553"/>
<keyword evidence="9" id="KW-1185">Reference proteome</keyword>
<feature type="domain" description="EamA" evidence="7">
    <location>
        <begin position="155"/>
        <end position="298"/>
    </location>
</feature>
<protein>
    <submittedName>
        <fullName evidence="8">Uncharacterized membrane protein</fullName>
    </submittedName>
</protein>
<feature type="transmembrane region" description="Helical" evidence="6">
    <location>
        <begin position="282"/>
        <end position="300"/>
    </location>
</feature>
<evidence type="ECO:0000256" key="6">
    <source>
        <dbReference type="SAM" id="Phobius"/>
    </source>
</evidence>
<evidence type="ECO:0000256" key="4">
    <source>
        <dbReference type="ARBA" id="ARBA00022989"/>
    </source>
</evidence>
<dbReference type="InterPro" id="IPR050638">
    <property type="entry name" value="AA-Vitamin_Transporters"/>
</dbReference>
<feature type="transmembrane region" description="Helical" evidence="6">
    <location>
        <begin position="98"/>
        <end position="117"/>
    </location>
</feature>
<evidence type="ECO:0000256" key="2">
    <source>
        <dbReference type="ARBA" id="ARBA00007362"/>
    </source>
</evidence>
<feature type="transmembrane region" description="Helical" evidence="6">
    <location>
        <begin position="192"/>
        <end position="212"/>
    </location>
</feature>
<feature type="domain" description="EamA" evidence="7">
    <location>
        <begin position="7"/>
        <end position="139"/>
    </location>
</feature>
<dbReference type="SUPFAM" id="SSF103481">
    <property type="entry name" value="Multidrug resistance efflux transporter EmrE"/>
    <property type="match status" value="2"/>
</dbReference>
<proteinExistence type="inferred from homology"/>
<dbReference type="RefSeq" id="WP_165613673.1">
    <property type="nucleotide sequence ID" value="NZ_FOOX01000022.1"/>
</dbReference>
<dbReference type="Pfam" id="PF00892">
    <property type="entry name" value="EamA"/>
    <property type="match status" value="2"/>
</dbReference>
<reference evidence="9" key="1">
    <citation type="submission" date="2016-10" db="EMBL/GenBank/DDBJ databases">
        <authorList>
            <person name="Varghese N."/>
            <person name="Submissions S."/>
        </authorList>
    </citation>
    <scope>NUCLEOTIDE SEQUENCE [LARGE SCALE GENOMIC DNA]</scope>
    <source>
        <strain evidence="9">DSM 17038</strain>
    </source>
</reference>
<dbReference type="PANTHER" id="PTHR32322:SF2">
    <property type="entry name" value="EAMA DOMAIN-CONTAINING PROTEIN"/>
    <property type="match status" value="1"/>
</dbReference>
<evidence type="ECO:0000313" key="9">
    <source>
        <dbReference type="Proteomes" id="UP000199337"/>
    </source>
</evidence>
<dbReference type="InterPro" id="IPR000620">
    <property type="entry name" value="EamA_dom"/>
</dbReference>